<dbReference type="GO" id="GO:0006457">
    <property type="term" value="P:protein folding"/>
    <property type="evidence" value="ECO:0007669"/>
    <property type="project" value="InterPro"/>
</dbReference>
<dbReference type="GO" id="GO:0051087">
    <property type="term" value="F:protein-folding chaperone binding"/>
    <property type="evidence" value="ECO:0007669"/>
    <property type="project" value="InterPro"/>
</dbReference>
<dbReference type="Pfam" id="PF01025">
    <property type="entry name" value="GrpE"/>
    <property type="match status" value="1"/>
</dbReference>
<evidence type="ECO:0000313" key="6">
    <source>
        <dbReference type="Proteomes" id="UP000178999"/>
    </source>
</evidence>
<comment type="subcellular location">
    <subcellularLocation>
        <location evidence="3">Cytoplasm</location>
    </subcellularLocation>
</comment>
<dbReference type="PANTHER" id="PTHR21237:SF23">
    <property type="entry name" value="GRPE PROTEIN HOMOLOG, MITOCHONDRIAL"/>
    <property type="match status" value="1"/>
</dbReference>
<dbReference type="PRINTS" id="PR00773">
    <property type="entry name" value="GRPEPROTEIN"/>
</dbReference>
<protein>
    <recommendedName>
        <fullName evidence="3">Protein GrpE</fullName>
    </recommendedName>
    <alternativeName>
        <fullName evidence="3">HSP-70 cofactor</fullName>
    </alternativeName>
</protein>
<organism evidence="5 6">
    <name type="scientific">Candidatus Woesebacteria bacterium RIFOXYB1_FULL_38_16</name>
    <dbReference type="NCBI Taxonomy" id="1802538"/>
    <lineage>
        <taxon>Bacteria</taxon>
        <taxon>Candidatus Woeseibacteriota</taxon>
    </lineage>
</organism>
<evidence type="ECO:0000256" key="4">
    <source>
        <dbReference type="RuleBase" id="RU004478"/>
    </source>
</evidence>
<dbReference type="EMBL" id="MGHY01000005">
    <property type="protein sequence ID" value="OGM80001.1"/>
    <property type="molecule type" value="Genomic_DNA"/>
</dbReference>
<accession>A0A1F8CUP2</accession>
<comment type="function">
    <text evidence="3">Participates actively in the response to hyperosmotic and heat shock by preventing the aggregation of stress-denatured proteins, in association with DnaK and GrpE. It is the nucleotide exchange factor for DnaK and may function as a thermosensor. Unfolded proteins bind initially to DnaJ; upon interaction with the DnaJ-bound protein, DnaK hydrolyzes its bound ATP, resulting in the formation of a stable complex. GrpE releases ADP from DnaK; ATP binding to DnaK triggers the release of the substrate protein, thus completing the reaction cycle. Several rounds of ATP-dependent interactions between DnaJ, DnaK and GrpE are required for fully efficient folding.</text>
</comment>
<dbReference type="SUPFAM" id="SSF58014">
    <property type="entry name" value="Coiled-coil domain of nucleotide exchange factor GrpE"/>
    <property type="match status" value="1"/>
</dbReference>
<dbReference type="SUPFAM" id="SSF51064">
    <property type="entry name" value="Head domain of nucleotide exchange factor GrpE"/>
    <property type="match status" value="1"/>
</dbReference>
<dbReference type="InterPro" id="IPR000740">
    <property type="entry name" value="GrpE"/>
</dbReference>
<dbReference type="PANTHER" id="PTHR21237">
    <property type="entry name" value="GRPE PROTEIN"/>
    <property type="match status" value="1"/>
</dbReference>
<keyword evidence="3" id="KW-0963">Cytoplasm</keyword>
<comment type="subunit">
    <text evidence="3">Homodimer.</text>
</comment>
<dbReference type="InterPro" id="IPR013805">
    <property type="entry name" value="GrpE_CC"/>
</dbReference>
<comment type="similarity">
    <text evidence="1 3 4">Belongs to the GrpE family.</text>
</comment>
<keyword evidence="2 3" id="KW-0143">Chaperone</keyword>
<dbReference type="GO" id="GO:0051082">
    <property type="term" value="F:unfolded protein binding"/>
    <property type="evidence" value="ECO:0007669"/>
    <property type="project" value="TreeGrafter"/>
</dbReference>
<proteinExistence type="inferred from homology"/>
<dbReference type="GO" id="GO:0005737">
    <property type="term" value="C:cytoplasm"/>
    <property type="evidence" value="ECO:0007669"/>
    <property type="project" value="UniProtKB-SubCell"/>
</dbReference>
<name>A0A1F8CUP2_9BACT</name>
<comment type="caution">
    <text evidence="5">The sequence shown here is derived from an EMBL/GenBank/DDBJ whole genome shotgun (WGS) entry which is preliminary data.</text>
</comment>
<dbReference type="Proteomes" id="UP000178999">
    <property type="component" value="Unassembled WGS sequence"/>
</dbReference>
<dbReference type="GO" id="GO:0000774">
    <property type="term" value="F:adenyl-nucleotide exchange factor activity"/>
    <property type="evidence" value="ECO:0007669"/>
    <property type="project" value="InterPro"/>
</dbReference>
<dbReference type="STRING" id="1802538.A2382_04925"/>
<evidence type="ECO:0000313" key="5">
    <source>
        <dbReference type="EMBL" id="OGM80001.1"/>
    </source>
</evidence>
<evidence type="ECO:0000256" key="3">
    <source>
        <dbReference type="HAMAP-Rule" id="MF_01151"/>
    </source>
</evidence>
<dbReference type="GO" id="GO:0042803">
    <property type="term" value="F:protein homodimerization activity"/>
    <property type="evidence" value="ECO:0007669"/>
    <property type="project" value="InterPro"/>
</dbReference>
<dbReference type="HAMAP" id="MF_01151">
    <property type="entry name" value="GrpE"/>
    <property type="match status" value="1"/>
</dbReference>
<reference evidence="5 6" key="1">
    <citation type="journal article" date="2016" name="Nat. Commun.">
        <title>Thousands of microbial genomes shed light on interconnected biogeochemical processes in an aquifer system.</title>
        <authorList>
            <person name="Anantharaman K."/>
            <person name="Brown C.T."/>
            <person name="Hug L.A."/>
            <person name="Sharon I."/>
            <person name="Castelle C.J."/>
            <person name="Probst A.J."/>
            <person name="Thomas B.C."/>
            <person name="Singh A."/>
            <person name="Wilkins M.J."/>
            <person name="Karaoz U."/>
            <person name="Brodie E.L."/>
            <person name="Williams K.H."/>
            <person name="Hubbard S.S."/>
            <person name="Banfield J.F."/>
        </authorList>
    </citation>
    <scope>NUCLEOTIDE SEQUENCE [LARGE SCALE GENOMIC DNA]</scope>
</reference>
<gene>
    <name evidence="3" type="primary">grpE</name>
    <name evidence="5" type="ORF">A2382_04925</name>
</gene>
<sequence>MIKKEKKSKETVQVSNTDELVRVKAQMLRALADYDNLQKRVEKDRSRIEQMALVRVVEKLIPAVDMFLKANEHVKDDGLSLAVNSLLNVLKNEGIVMIQPKEGDGFDENQHEAVEAILDDEKDGLIKEMTMSGWKLNDDYIIRPAKVRVYRKEN</sequence>
<keyword evidence="3" id="KW-0346">Stress response</keyword>
<evidence type="ECO:0000256" key="2">
    <source>
        <dbReference type="ARBA" id="ARBA00023186"/>
    </source>
</evidence>
<dbReference type="Gene3D" id="3.90.20.20">
    <property type="match status" value="1"/>
</dbReference>
<evidence type="ECO:0000256" key="1">
    <source>
        <dbReference type="ARBA" id="ARBA00009054"/>
    </source>
</evidence>
<dbReference type="AlphaFoldDB" id="A0A1F8CUP2"/>
<dbReference type="InterPro" id="IPR009012">
    <property type="entry name" value="GrpE_head"/>
</dbReference>